<accession>A0A1G8SA33</accession>
<gene>
    <name evidence="1" type="ORF">SAMN04487993_102379</name>
</gene>
<sequence length="67" mass="7640">MIELLFVACLSTAPDQCQQRSLLYTDLTPMACLMGAQPELARWVETHPSYRVTGWRCRSHMPGEKTI</sequence>
<dbReference type="AlphaFoldDB" id="A0A1G8SA33"/>
<protein>
    <submittedName>
        <fullName evidence="1">Uncharacterized protein</fullName>
    </submittedName>
</protein>
<dbReference type="Proteomes" id="UP000199093">
    <property type="component" value="Unassembled WGS sequence"/>
</dbReference>
<keyword evidence="2" id="KW-1185">Reference proteome</keyword>
<organism evidence="1 2">
    <name type="scientific">Salipiger marinus</name>
    <dbReference type="NCBI Taxonomy" id="555512"/>
    <lineage>
        <taxon>Bacteria</taxon>
        <taxon>Pseudomonadati</taxon>
        <taxon>Pseudomonadota</taxon>
        <taxon>Alphaproteobacteria</taxon>
        <taxon>Rhodobacterales</taxon>
        <taxon>Roseobacteraceae</taxon>
        <taxon>Salipiger</taxon>
    </lineage>
</organism>
<reference evidence="1 2" key="1">
    <citation type="submission" date="2016-10" db="EMBL/GenBank/DDBJ databases">
        <authorList>
            <person name="de Groot N.N."/>
        </authorList>
    </citation>
    <scope>NUCLEOTIDE SEQUENCE [LARGE SCALE GENOMIC DNA]</scope>
    <source>
        <strain evidence="1 2">DSM 26424</strain>
    </source>
</reference>
<dbReference type="OrthoDB" id="7363897at2"/>
<dbReference type="STRING" id="555512.SAMN04487993_102379"/>
<dbReference type="RefSeq" id="WP_089850695.1">
    <property type="nucleotide sequence ID" value="NZ_FNEJ01000023.1"/>
</dbReference>
<proteinExistence type="predicted"/>
<name>A0A1G8SA33_9RHOB</name>
<evidence type="ECO:0000313" key="1">
    <source>
        <dbReference type="EMBL" id="SDJ26066.1"/>
    </source>
</evidence>
<evidence type="ECO:0000313" key="2">
    <source>
        <dbReference type="Proteomes" id="UP000199093"/>
    </source>
</evidence>
<dbReference type="EMBL" id="FNEJ01000023">
    <property type="protein sequence ID" value="SDJ26066.1"/>
    <property type="molecule type" value="Genomic_DNA"/>
</dbReference>